<sequence length="96" mass="11080">VMDKQFNDKPWVAPIILTLDSANPSPLSEITNIEQEKRSSLSCKSETPSKRIKQFALLEKVIAVTEENNIQRQKMHEEAMARQDRLLDILEKMITK</sequence>
<gene>
    <name evidence="1" type="ORF">ALC62_10777</name>
</gene>
<evidence type="ECO:0000313" key="1">
    <source>
        <dbReference type="EMBL" id="KYM98510.1"/>
    </source>
</evidence>
<evidence type="ECO:0000313" key="2">
    <source>
        <dbReference type="Proteomes" id="UP000078542"/>
    </source>
</evidence>
<protein>
    <submittedName>
        <fullName evidence="1">Uncharacterized protein</fullName>
    </submittedName>
</protein>
<feature type="non-terminal residue" evidence="1">
    <location>
        <position position="1"/>
    </location>
</feature>
<dbReference type="AlphaFoldDB" id="A0A151IDF9"/>
<accession>A0A151IDF9</accession>
<name>A0A151IDF9_9HYME</name>
<organism evidence="1 2">
    <name type="scientific">Cyphomyrmex costatus</name>
    <dbReference type="NCBI Taxonomy" id="456900"/>
    <lineage>
        <taxon>Eukaryota</taxon>
        <taxon>Metazoa</taxon>
        <taxon>Ecdysozoa</taxon>
        <taxon>Arthropoda</taxon>
        <taxon>Hexapoda</taxon>
        <taxon>Insecta</taxon>
        <taxon>Pterygota</taxon>
        <taxon>Neoptera</taxon>
        <taxon>Endopterygota</taxon>
        <taxon>Hymenoptera</taxon>
        <taxon>Apocrita</taxon>
        <taxon>Aculeata</taxon>
        <taxon>Formicoidea</taxon>
        <taxon>Formicidae</taxon>
        <taxon>Myrmicinae</taxon>
        <taxon>Cyphomyrmex</taxon>
    </lineage>
</organism>
<proteinExistence type="predicted"/>
<dbReference type="EMBL" id="KQ977951">
    <property type="protein sequence ID" value="KYM98510.1"/>
    <property type="molecule type" value="Genomic_DNA"/>
</dbReference>
<keyword evidence="2" id="KW-1185">Reference proteome</keyword>
<dbReference type="Proteomes" id="UP000078542">
    <property type="component" value="Unassembled WGS sequence"/>
</dbReference>
<reference evidence="1 2" key="1">
    <citation type="submission" date="2016-03" db="EMBL/GenBank/DDBJ databases">
        <title>Cyphomyrmex costatus WGS genome.</title>
        <authorList>
            <person name="Nygaard S."/>
            <person name="Hu H."/>
            <person name="Boomsma J."/>
            <person name="Zhang G."/>
        </authorList>
    </citation>
    <scope>NUCLEOTIDE SEQUENCE [LARGE SCALE GENOMIC DNA]</scope>
    <source>
        <strain evidence="1">MS0001</strain>
        <tissue evidence="1">Whole body</tissue>
    </source>
</reference>